<evidence type="ECO:0000313" key="4">
    <source>
        <dbReference type="EMBL" id="KAK9774005.1"/>
    </source>
</evidence>
<proteinExistence type="predicted"/>
<reference evidence="4 5" key="1">
    <citation type="submission" date="2024-02" db="EMBL/GenBank/DDBJ databases">
        <title>First draft genome assembly of two strains of Seiridium cardinale.</title>
        <authorList>
            <person name="Emiliani G."/>
            <person name="Scali E."/>
        </authorList>
    </citation>
    <scope>NUCLEOTIDE SEQUENCE [LARGE SCALE GENOMIC DNA]</scope>
    <source>
        <strain evidence="4 5">BM-138-000479</strain>
    </source>
</reference>
<protein>
    <recommendedName>
        <fullName evidence="6">Fungal N-terminal domain-containing protein</fullName>
    </recommendedName>
</protein>
<dbReference type="InterPro" id="IPR052391">
    <property type="entry name" value="E3_Ligase-Neurotoxin"/>
</dbReference>
<dbReference type="SUPFAM" id="SSF48403">
    <property type="entry name" value="Ankyrin repeat"/>
    <property type="match status" value="1"/>
</dbReference>
<dbReference type="Proteomes" id="UP001465668">
    <property type="component" value="Unassembled WGS sequence"/>
</dbReference>
<dbReference type="InterPro" id="IPR002110">
    <property type="entry name" value="Ankyrin_rpt"/>
</dbReference>
<evidence type="ECO:0008006" key="6">
    <source>
        <dbReference type="Google" id="ProtNLM"/>
    </source>
</evidence>
<organism evidence="4 5">
    <name type="scientific">Seiridium cardinale</name>
    <dbReference type="NCBI Taxonomy" id="138064"/>
    <lineage>
        <taxon>Eukaryota</taxon>
        <taxon>Fungi</taxon>
        <taxon>Dikarya</taxon>
        <taxon>Ascomycota</taxon>
        <taxon>Pezizomycotina</taxon>
        <taxon>Sordariomycetes</taxon>
        <taxon>Xylariomycetidae</taxon>
        <taxon>Amphisphaeriales</taxon>
        <taxon>Sporocadaceae</taxon>
        <taxon>Seiridium</taxon>
    </lineage>
</organism>
<dbReference type="Pfam" id="PF12796">
    <property type="entry name" value="Ank_2"/>
    <property type="match status" value="1"/>
</dbReference>
<feature type="repeat" description="ANK" evidence="1">
    <location>
        <begin position="445"/>
        <end position="477"/>
    </location>
</feature>
<dbReference type="InterPro" id="IPR036770">
    <property type="entry name" value="Ankyrin_rpt-contain_sf"/>
</dbReference>
<keyword evidence="5" id="KW-1185">Reference proteome</keyword>
<feature type="coiled-coil region" evidence="2">
    <location>
        <begin position="157"/>
        <end position="184"/>
    </location>
</feature>
<keyword evidence="2" id="KW-0175">Coiled coil</keyword>
<dbReference type="PROSITE" id="PS50297">
    <property type="entry name" value="ANK_REP_REGION"/>
    <property type="match status" value="1"/>
</dbReference>
<gene>
    <name evidence="4" type="ORF">SCAR479_09345</name>
</gene>
<evidence type="ECO:0000256" key="3">
    <source>
        <dbReference type="SAM" id="MobiDB-lite"/>
    </source>
</evidence>
<dbReference type="PROSITE" id="PS50088">
    <property type="entry name" value="ANK_REPEAT"/>
    <property type="match status" value="1"/>
</dbReference>
<sequence length="793" mass="89737">MEAIVAVGVASNVVQFVDFTTKLLQTFTELRHDAASAESRDHAKVAVHLEGIARTIREKHNAIAQSATTIPEEDKALQPVADGCCLLAQQLLRRIEACTIQPGQPATFRNRTTKAFKFIWNKKEMKEMTERLNHFRGEIQLHWTQSIMNSQLSDQSLKLLEDKIEATTNQIEALKLDVRAIAQNSNDVTQAISSLNDSNTSLLSQMAWHREDLEPAGNYLEIRNRHFTLDVGEDSISQEIRNEFAALKAESATVESFLTTSLRRTEAILADRIGGPNNHTSITVDSSRVNTSRIGEAPNPTLNRHQEIINGPPKTWFKPPETDFRSKTDRGLIDERRWYLESRLALVSLVIRYIVVCDASGSPRDVLEASIHLIPSVSWAHTAFSGVFRKEIHPHRPSKFTFQPSVHRVLPKNHENIMAVEDGDLQAVQRLLQGNLVFPSDCHEDGYSLLHLSASYGHVDVCRTLISCGADVNCRDRNDLTPIYSALIRVPFIETALATYQYLKVTAAADMESIWFSEIKLVVSAISISEKIYLFNKEVTDEFENDISDWSSVWRAAEVDLSMEGDDELEKPVFFFLRNLLRGLEPPDWHGPSIINQLGLSLPSLAKVDCIDGSAHTFAEAMRLIWYQLLGHCTDLSKIQFPVAYAAHLMVWLLNAAKSTSYIALELSSKLSVLYSKRYYIQPRFEDCLLYLDNVISLGVQIRPDCIFDQYEDKTIYEMFLFNDWKDIWENILSDHGIDPDWALGENEKRKRIAMGQTSAHDIQTPLQTASDVLQVQHRRAFKADLDIESASL</sequence>
<evidence type="ECO:0000313" key="5">
    <source>
        <dbReference type="Proteomes" id="UP001465668"/>
    </source>
</evidence>
<evidence type="ECO:0000256" key="2">
    <source>
        <dbReference type="SAM" id="Coils"/>
    </source>
</evidence>
<comment type="caution">
    <text evidence="4">The sequence shown here is derived from an EMBL/GenBank/DDBJ whole genome shotgun (WGS) entry which is preliminary data.</text>
</comment>
<dbReference type="Gene3D" id="1.25.40.20">
    <property type="entry name" value="Ankyrin repeat-containing domain"/>
    <property type="match status" value="1"/>
</dbReference>
<name>A0ABR2XK09_9PEZI</name>
<dbReference type="PANTHER" id="PTHR24133:SF40">
    <property type="entry name" value="ANKYRIN REPEAT DOMAIN 44"/>
    <property type="match status" value="1"/>
</dbReference>
<accession>A0ABR2XK09</accession>
<dbReference type="EMBL" id="JARVKM010000045">
    <property type="protein sequence ID" value="KAK9774005.1"/>
    <property type="molecule type" value="Genomic_DNA"/>
</dbReference>
<dbReference type="SMART" id="SM00248">
    <property type="entry name" value="ANK"/>
    <property type="match status" value="1"/>
</dbReference>
<keyword evidence="1" id="KW-0040">ANK repeat</keyword>
<dbReference type="PANTHER" id="PTHR24133">
    <property type="entry name" value="ANKYRIN DOMAIN-CONTAINING"/>
    <property type="match status" value="1"/>
</dbReference>
<evidence type="ECO:0000256" key="1">
    <source>
        <dbReference type="PROSITE-ProRule" id="PRU00023"/>
    </source>
</evidence>
<feature type="region of interest" description="Disordered" evidence="3">
    <location>
        <begin position="291"/>
        <end position="314"/>
    </location>
</feature>